<protein>
    <recommendedName>
        <fullName evidence="3">DUF5045 domain-containing protein</fullName>
    </recommendedName>
</protein>
<organism evidence="1 2">
    <name type="scientific">Pedobacter agri</name>
    <dbReference type="NCBI Taxonomy" id="454586"/>
    <lineage>
        <taxon>Bacteria</taxon>
        <taxon>Pseudomonadati</taxon>
        <taxon>Bacteroidota</taxon>
        <taxon>Sphingobacteriia</taxon>
        <taxon>Sphingobacteriales</taxon>
        <taxon>Sphingobacteriaceae</taxon>
        <taxon>Pedobacter</taxon>
    </lineage>
</organism>
<comment type="caution">
    <text evidence="1">The sequence shown here is derived from an EMBL/GenBank/DDBJ whole genome shotgun (WGS) entry which is preliminary data.</text>
</comment>
<evidence type="ECO:0000313" key="2">
    <source>
        <dbReference type="Proteomes" id="UP001142592"/>
    </source>
</evidence>
<name>A0A9X3DEI0_9SPHI</name>
<dbReference type="AlphaFoldDB" id="A0A9X3DEI0"/>
<dbReference type="RefSeq" id="WP_266269657.1">
    <property type="nucleotide sequence ID" value="NZ_JAPJUH010000004.1"/>
</dbReference>
<gene>
    <name evidence="1" type="ORF">OQZ29_12895</name>
</gene>
<dbReference type="Proteomes" id="UP001142592">
    <property type="component" value="Unassembled WGS sequence"/>
</dbReference>
<sequence>MKKSHLLLFLCLLAMTCIGQKKITDKHITHQQERMVFKQWDADKFTPKAGFLGLNPQYWITWALHPNYPKTDLRPLGPVGPQTQRLLFAAAMQNSDNSYKVHADTLRNTALSEAVNYSAALSAIDPLWQIYYRKEFEELLNLSDADLLSGLSSGEKKYFVSNGLYDWYLEESKALLERLQLARTTSVDRGSRIMAYHRMLAEYRKLRAGWEMKKSRVKTYLNTKGVAEKLRNSETSSPVTSRSDIQIANDILKKSKL</sequence>
<evidence type="ECO:0000313" key="1">
    <source>
        <dbReference type="EMBL" id="MCX3265651.1"/>
    </source>
</evidence>
<proteinExistence type="predicted"/>
<keyword evidence="2" id="KW-1185">Reference proteome</keyword>
<evidence type="ECO:0008006" key="3">
    <source>
        <dbReference type="Google" id="ProtNLM"/>
    </source>
</evidence>
<reference evidence="1" key="1">
    <citation type="submission" date="2022-11" db="EMBL/GenBank/DDBJ databases">
        <authorList>
            <person name="Graham C."/>
            <person name="Newman J.D."/>
        </authorList>
    </citation>
    <scope>NUCLEOTIDE SEQUENCE</scope>
    <source>
        <strain evidence="1">DSM 19486</strain>
    </source>
</reference>
<dbReference type="EMBL" id="JAPJUH010000004">
    <property type="protein sequence ID" value="MCX3265651.1"/>
    <property type="molecule type" value="Genomic_DNA"/>
</dbReference>
<accession>A0A9X3DEI0</accession>